<protein>
    <submittedName>
        <fullName evidence="2">Uncharacterized protein</fullName>
    </submittedName>
</protein>
<sequence>MQNSEIPLMGWESAHLYKNMNNEPPLLFDYPGLPEWKIGTYDAWEIEICQKELTARWLFARDHGVETKRGVWPRPVPEHARQAYYDLVEMPAWKVCAPILAARKPEPARRRHPILDSPFASADYKAGLKAQLLAAGEIDDDGYYIEPTETGPVVPAEWGAPAAPVVPAVSPWQQPAQPSEQMRSRLVVDPQPPAATPPAMAATVPLQNLAPVAPVATPAREKVGGTMPAVAMTYMVYFEEHGIIKVGRAYKNSRWRSLVARGAELIFLDRNTIAKQEQAALALLRQVFPPAFNSENDELAQQLLPLGRGFTECFKVSSVEEFNLAFNLYMQGVDSHAAEAAEVAAEYRLHRKAARSAAASGEVHSGRNEDACRRRGSVQTRPAADTVDDLQARSADERGRATVTPAAADTERLATCVSGAGRGMAGTGGAVASSAACEAVTVSATAKPTGSGGTSDANIRADNSSGSTEAATNAATTASRAANLADSRAGNPTGGRTGGGKHYTGGSAAVRKRRADTRTGAKAAGRVLPTAGKAYTGASFTKPPGAGVAVLCEASALRYGVGVRSVSHSALQLRNATGRPARGAGAALNAGHEPGRDGRIGRGVERRAGNHYHAATGRGVQSPAAVPGGAGDGSSGRLGAVLNNQAPECLKPVFKRDYRFHESFMKASWLWRECARARGSGRASARVRARGRVGGRQFCGKEFLSV</sequence>
<accession>A0A840DFX1</accession>
<evidence type="ECO:0000313" key="2">
    <source>
        <dbReference type="EMBL" id="MBB4071610.1"/>
    </source>
</evidence>
<dbReference type="EMBL" id="JACIFD010000008">
    <property type="protein sequence ID" value="MBB4071610.1"/>
    <property type="molecule type" value="Genomic_DNA"/>
</dbReference>
<feature type="compositionally biased region" description="Low complexity" evidence="1">
    <location>
        <begin position="577"/>
        <end position="591"/>
    </location>
</feature>
<gene>
    <name evidence="2" type="ORF">F5897_000922</name>
</gene>
<feature type="compositionally biased region" description="Basic and acidic residues" evidence="1">
    <location>
        <begin position="390"/>
        <end position="400"/>
    </location>
</feature>
<feature type="region of interest" description="Disordered" evidence="1">
    <location>
        <begin position="357"/>
        <end position="406"/>
    </location>
</feature>
<evidence type="ECO:0000256" key="1">
    <source>
        <dbReference type="SAM" id="MobiDB-lite"/>
    </source>
</evidence>
<feature type="region of interest" description="Disordered" evidence="1">
    <location>
        <begin position="577"/>
        <end position="599"/>
    </location>
</feature>
<dbReference type="AlphaFoldDB" id="A0A840DFX1"/>
<comment type="caution">
    <text evidence="2">The sequence shown here is derived from an EMBL/GenBank/DDBJ whole genome shotgun (WGS) entry which is preliminary data.</text>
</comment>
<feature type="compositionally biased region" description="Gly residues" evidence="1">
    <location>
        <begin position="492"/>
        <end position="503"/>
    </location>
</feature>
<organism evidence="2 3">
    <name type="scientific">Canibacter oris</name>
    <dbReference type="NCBI Taxonomy" id="1365628"/>
    <lineage>
        <taxon>Bacteria</taxon>
        <taxon>Bacillati</taxon>
        <taxon>Actinomycetota</taxon>
        <taxon>Actinomycetes</taxon>
        <taxon>Micrococcales</taxon>
        <taxon>Microbacteriaceae</taxon>
        <taxon>Canibacter</taxon>
    </lineage>
</organism>
<reference evidence="2" key="1">
    <citation type="submission" date="2020-08" db="EMBL/GenBank/DDBJ databases">
        <title>Sequencing the genomes of 1000 actinobacteria strains.</title>
        <authorList>
            <person name="Klenk H.-P."/>
        </authorList>
    </citation>
    <scope>NUCLEOTIDE SEQUENCE [LARGE SCALE GENOMIC DNA]</scope>
    <source>
        <strain evidence="2">DSM 27064</strain>
    </source>
</reference>
<evidence type="ECO:0000313" key="3">
    <source>
        <dbReference type="Proteomes" id="UP000571183"/>
    </source>
</evidence>
<proteinExistence type="predicted"/>
<keyword evidence="3" id="KW-1185">Reference proteome</keyword>
<dbReference type="Proteomes" id="UP000571183">
    <property type="component" value="Unassembled WGS sequence"/>
</dbReference>
<dbReference type="RefSeq" id="WP_183304639.1">
    <property type="nucleotide sequence ID" value="NZ_JACIFD010000008.1"/>
</dbReference>
<feature type="compositionally biased region" description="Basic and acidic residues" evidence="1">
    <location>
        <begin position="364"/>
        <end position="373"/>
    </location>
</feature>
<feature type="compositionally biased region" description="Low complexity" evidence="1">
    <location>
        <begin position="463"/>
        <end position="485"/>
    </location>
</feature>
<feature type="region of interest" description="Disordered" evidence="1">
    <location>
        <begin position="444"/>
        <end position="521"/>
    </location>
</feature>
<name>A0A840DFX1_9MICO</name>